<accession>A0A218KC21</accession>
<protein>
    <submittedName>
        <fullName evidence="1">Uncharacterized protein</fullName>
    </submittedName>
</protein>
<dbReference type="Proteomes" id="UP000223102">
    <property type="component" value="Segment"/>
</dbReference>
<evidence type="ECO:0000313" key="1">
    <source>
        <dbReference type="EMBL" id="AKQ08431.1"/>
    </source>
</evidence>
<evidence type="ECO:0000313" key="2">
    <source>
        <dbReference type="Proteomes" id="UP000223102"/>
    </source>
</evidence>
<dbReference type="EMBL" id="KT070867">
    <property type="protein sequence ID" value="AKQ08431.1"/>
    <property type="molecule type" value="Genomic_DNA"/>
</dbReference>
<proteinExistence type="predicted"/>
<name>A0A218KC21_9CAUD</name>
<reference evidence="1 2" key="1">
    <citation type="submission" date="2015-06" db="EMBL/GenBank/DDBJ databases">
        <title>Complete genome sequence of Bacillus cereus phage PBC2.</title>
        <authorList>
            <person name="Kong M."/>
            <person name="Ryu S."/>
        </authorList>
    </citation>
    <scope>NUCLEOTIDE SEQUENCE [LARGE SCALE GENOMIC DNA]</scope>
</reference>
<keyword evidence="2" id="KW-1185">Reference proteome</keyword>
<gene>
    <name evidence="1" type="ORF">PBC2_116</name>
</gene>
<organism evidence="1 2">
    <name type="scientific">Bacillus phage PBC2</name>
    <dbReference type="NCBI Taxonomy" id="1675029"/>
    <lineage>
        <taxon>Viruses</taxon>
        <taxon>Duplodnaviria</taxon>
        <taxon>Heunggongvirae</taxon>
        <taxon>Uroviricota</taxon>
        <taxon>Caudoviricetes</taxon>
        <taxon>Andregratiavirinae</taxon>
        <taxon>Haetaevirus</taxon>
        <taxon>Haetaevirus PBC2</taxon>
    </lineage>
</organism>
<sequence>MKESVTVILTTKKVGKPEDYIHIPLVRDGKALGVVMSAVEKEDMYELTAKLWTNTDLEIVDSQAQSYLEVEQMTLIVNFGEYEFTRFDDAVRVLQDDYGYEGLAWDMVVASDDFEILADFLVSDGLDAEIE</sequence>